<dbReference type="InterPro" id="IPR021776">
    <property type="entry name" value="ActD"/>
</dbReference>
<dbReference type="AlphaFoldDB" id="A0A4U1JEI4"/>
<evidence type="ECO:0000256" key="1">
    <source>
        <dbReference type="SAM" id="Phobius"/>
    </source>
</evidence>
<feature type="transmembrane region" description="Helical" evidence="1">
    <location>
        <begin position="56"/>
        <end position="77"/>
    </location>
</feature>
<dbReference type="PANTHER" id="PTHR40394">
    <property type="entry name" value="LIPOPROTEIN-RELATED"/>
    <property type="match status" value="1"/>
</dbReference>
<protein>
    <submittedName>
        <fullName evidence="2">DUF3341 domain-containing protein</fullName>
    </submittedName>
</protein>
<organism evidence="2 3">
    <name type="scientific">Polyangium fumosum</name>
    <dbReference type="NCBI Taxonomy" id="889272"/>
    <lineage>
        <taxon>Bacteria</taxon>
        <taxon>Pseudomonadati</taxon>
        <taxon>Myxococcota</taxon>
        <taxon>Polyangia</taxon>
        <taxon>Polyangiales</taxon>
        <taxon>Polyangiaceae</taxon>
        <taxon>Polyangium</taxon>
    </lineage>
</organism>
<dbReference type="RefSeq" id="WP_136929177.1">
    <property type="nucleotide sequence ID" value="NZ_SSMQ01000010.1"/>
</dbReference>
<keyword evidence="1" id="KW-0812">Transmembrane</keyword>
<dbReference type="EMBL" id="SSMQ01000010">
    <property type="protein sequence ID" value="TKD09504.1"/>
    <property type="molecule type" value="Genomic_DNA"/>
</dbReference>
<keyword evidence="3" id="KW-1185">Reference proteome</keyword>
<feature type="transmembrane region" description="Helical" evidence="1">
    <location>
        <begin position="97"/>
        <end position="121"/>
    </location>
</feature>
<keyword evidence="1" id="KW-1133">Transmembrane helix</keyword>
<dbReference type="OrthoDB" id="9792475at2"/>
<comment type="caution">
    <text evidence="2">The sequence shown here is derived from an EMBL/GenBank/DDBJ whole genome shotgun (WGS) entry which is preliminary data.</text>
</comment>
<gene>
    <name evidence="2" type="ORF">E8A74_12325</name>
</gene>
<name>A0A4U1JEI4_9BACT</name>
<dbReference type="Pfam" id="PF11821">
    <property type="entry name" value="ActD"/>
    <property type="match status" value="1"/>
</dbReference>
<dbReference type="PANTHER" id="PTHR40394:SF2">
    <property type="entry name" value="QUINOL:CYTOCHROME C OXIDOREDUCTASE MEMBRANE PROTEIN"/>
    <property type="match status" value="1"/>
</dbReference>
<accession>A0A4U1JEI4</accession>
<evidence type="ECO:0000313" key="3">
    <source>
        <dbReference type="Proteomes" id="UP000309215"/>
    </source>
</evidence>
<evidence type="ECO:0000313" key="2">
    <source>
        <dbReference type="EMBL" id="TKD09504.1"/>
    </source>
</evidence>
<proteinExistence type="predicted"/>
<reference evidence="2 3" key="1">
    <citation type="submission" date="2019-04" db="EMBL/GenBank/DDBJ databases">
        <authorList>
            <person name="Li Y."/>
            <person name="Wang J."/>
        </authorList>
    </citation>
    <scope>NUCLEOTIDE SEQUENCE [LARGE SCALE GENOMIC DNA]</scope>
    <source>
        <strain evidence="2 3">DSM 14668</strain>
    </source>
</reference>
<sequence>MRKTRQGGIVGAFDTPEAIIRAAHELRKSGYRRLEGYTPYPLLDLERAIGRGRSRIGFVVFPFAIAAAAVAYLVQWWTNAVNYPLNSGGRPAHAPPAFVPATFEMAVLFSALAACVILALWSGLPALWQPIFEVPGFDRASIDKFFLAISDRDPAFDREATARRLTELGATRIELLGTHPATDAELDERLNGKGGAES</sequence>
<keyword evidence="1" id="KW-0472">Membrane</keyword>
<dbReference type="Proteomes" id="UP000309215">
    <property type="component" value="Unassembled WGS sequence"/>
</dbReference>